<dbReference type="GO" id="GO:0016989">
    <property type="term" value="F:sigma factor antagonist activity"/>
    <property type="evidence" value="ECO:0007669"/>
    <property type="project" value="TreeGrafter"/>
</dbReference>
<evidence type="ECO:0000259" key="2">
    <source>
        <dbReference type="Pfam" id="PF16344"/>
    </source>
</evidence>
<dbReference type="InterPro" id="IPR006860">
    <property type="entry name" value="FecR"/>
</dbReference>
<evidence type="ECO:0000259" key="1">
    <source>
        <dbReference type="Pfam" id="PF04773"/>
    </source>
</evidence>
<dbReference type="Gene3D" id="2.60.120.1440">
    <property type="match status" value="1"/>
</dbReference>
<dbReference type="Proteomes" id="UP000295620">
    <property type="component" value="Unassembled WGS sequence"/>
</dbReference>
<organism evidence="3 4">
    <name type="scientific">Pedobacter metabolipauper</name>
    <dbReference type="NCBI Taxonomy" id="425513"/>
    <lineage>
        <taxon>Bacteria</taxon>
        <taxon>Pseudomonadati</taxon>
        <taxon>Bacteroidota</taxon>
        <taxon>Sphingobacteriia</taxon>
        <taxon>Sphingobacteriales</taxon>
        <taxon>Sphingobacteriaceae</taxon>
        <taxon>Pedobacter</taxon>
    </lineage>
</organism>
<dbReference type="PANTHER" id="PTHR30273:SF2">
    <property type="entry name" value="PROTEIN FECR"/>
    <property type="match status" value="1"/>
</dbReference>
<comment type="caution">
    <text evidence="3">The sequence shown here is derived from an EMBL/GenBank/DDBJ whole genome shotgun (WGS) entry which is preliminary data.</text>
</comment>
<evidence type="ECO:0000313" key="3">
    <source>
        <dbReference type="EMBL" id="TDQ11193.1"/>
    </source>
</evidence>
<dbReference type="RefSeq" id="WP_133574287.1">
    <property type="nucleotide sequence ID" value="NZ_SNYC01000003.1"/>
</dbReference>
<dbReference type="AlphaFoldDB" id="A0A4V3D1I1"/>
<dbReference type="OrthoDB" id="1099963at2"/>
<keyword evidence="4" id="KW-1185">Reference proteome</keyword>
<sequence length="387" mass="43603">MKNERLQYLLERYRTSKCSDQELKEINDWYEEINAGSQDLEEWIEEAGGSQFLADQLYNNFEKKRNQSRRITGIIGSRWKAAAAILLVLGSSIAFYSYLQQANPDVNAQQAKVLPGKNKAVLVLADGRQIDLDAAAIGIIDRQNGMMITKTDSGQLIYTVDQKYTAKATDKIAYHTLKVPRGGQYRIVLPDQSKVWLNAQSTLNFPVTSASTGRNVRLDGEAYFEVTPMKHQPFSVLTGNQQVQVLGTHFNVKGYPGDHEILTTLLEGRVKVSQITSAQGKILHPGQQSEVQTQSDLIAVRKVNTDQAVAWKNGYFIFDNQDIRSIMKVISRWYNVDVAFHKVSSNEHFGGTFSRNADLSEILNNLQDLGNLRFKIDQRKVVVSQLD</sequence>
<feature type="domain" description="FecR protein" evidence="1">
    <location>
        <begin position="176"/>
        <end position="271"/>
    </location>
</feature>
<dbReference type="Pfam" id="PF04773">
    <property type="entry name" value="FecR"/>
    <property type="match status" value="1"/>
</dbReference>
<dbReference type="InterPro" id="IPR012373">
    <property type="entry name" value="Ferrdict_sens_TM"/>
</dbReference>
<evidence type="ECO:0000313" key="4">
    <source>
        <dbReference type="Proteomes" id="UP000295620"/>
    </source>
</evidence>
<gene>
    <name evidence="3" type="ORF">ATK78_0309</name>
</gene>
<dbReference type="InterPro" id="IPR032508">
    <property type="entry name" value="FecR_C"/>
</dbReference>
<protein>
    <submittedName>
        <fullName evidence="3">FecR family protein</fullName>
    </submittedName>
</protein>
<dbReference type="Gene3D" id="3.55.50.30">
    <property type="match status" value="1"/>
</dbReference>
<accession>A0A4V3D1I1</accession>
<reference evidence="3 4" key="1">
    <citation type="submission" date="2019-03" db="EMBL/GenBank/DDBJ databases">
        <title>Genomic Encyclopedia of Archaeal and Bacterial Type Strains, Phase II (KMG-II): from individual species to whole genera.</title>
        <authorList>
            <person name="Goeker M."/>
        </authorList>
    </citation>
    <scope>NUCLEOTIDE SEQUENCE [LARGE SCALE GENOMIC DNA]</scope>
    <source>
        <strain evidence="3 4">DSM 19035</strain>
    </source>
</reference>
<name>A0A4V3D1I1_9SPHI</name>
<dbReference type="EMBL" id="SNYC01000003">
    <property type="protein sequence ID" value="TDQ11193.1"/>
    <property type="molecule type" value="Genomic_DNA"/>
</dbReference>
<feature type="domain" description="Protein FecR C-terminal" evidence="2">
    <location>
        <begin position="315"/>
        <end position="383"/>
    </location>
</feature>
<proteinExistence type="predicted"/>
<dbReference type="Pfam" id="PF16344">
    <property type="entry name" value="FecR_C"/>
    <property type="match status" value="1"/>
</dbReference>
<dbReference type="PANTHER" id="PTHR30273">
    <property type="entry name" value="PERIPLASMIC SIGNAL SENSOR AND SIGMA FACTOR ACTIVATOR FECR-RELATED"/>
    <property type="match status" value="1"/>
</dbReference>